<organism evidence="2 3">
    <name type="scientific">Mariprofundus ferrooxydans PV-1</name>
    <dbReference type="NCBI Taxonomy" id="314345"/>
    <lineage>
        <taxon>Bacteria</taxon>
        <taxon>Pseudomonadati</taxon>
        <taxon>Pseudomonadota</taxon>
        <taxon>Candidatius Mariprofundia</taxon>
        <taxon>Mariprofundales</taxon>
        <taxon>Mariprofundaceae</taxon>
        <taxon>Mariprofundus</taxon>
    </lineage>
</organism>
<proteinExistence type="predicted"/>
<dbReference type="RefSeq" id="WP_009849183.1">
    <property type="nucleotide sequence ID" value="NZ_DS022294.1"/>
</dbReference>
<name>Q0EX67_9PROT</name>
<reference evidence="2 3" key="1">
    <citation type="submission" date="2006-09" db="EMBL/GenBank/DDBJ databases">
        <authorList>
            <person name="Emerson D."/>
            <person name="Ferriera S."/>
            <person name="Johnson J."/>
            <person name="Kravitz S."/>
            <person name="Halpern A."/>
            <person name="Remington K."/>
            <person name="Beeson K."/>
            <person name="Tran B."/>
            <person name="Rogers Y.-H."/>
            <person name="Friedman R."/>
            <person name="Venter J.C."/>
        </authorList>
    </citation>
    <scope>NUCLEOTIDE SEQUENCE [LARGE SCALE GENOMIC DNA]</scope>
    <source>
        <strain evidence="2 3">PV-1</strain>
    </source>
</reference>
<dbReference type="HOGENOM" id="CLU_3026947_0_0_0"/>
<dbReference type="Proteomes" id="UP000005297">
    <property type="component" value="Unassembled WGS sequence"/>
</dbReference>
<accession>Q0EX67</accession>
<evidence type="ECO:0000313" key="3">
    <source>
        <dbReference type="Proteomes" id="UP000005297"/>
    </source>
</evidence>
<dbReference type="AlphaFoldDB" id="Q0EX67"/>
<dbReference type="InParanoid" id="Q0EX67"/>
<feature type="region of interest" description="Disordered" evidence="1">
    <location>
        <begin position="25"/>
        <end position="55"/>
    </location>
</feature>
<evidence type="ECO:0000256" key="1">
    <source>
        <dbReference type="SAM" id="MobiDB-lite"/>
    </source>
</evidence>
<protein>
    <submittedName>
        <fullName evidence="2">Uncharacterized protein</fullName>
    </submittedName>
</protein>
<dbReference type="EMBL" id="AATS01000015">
    <property type="protein sequence ID" value="EAU53923.1"/>
    <property type="molecule type" value="Genomic_DNA"/>
</dbReference>
<feature type="compositionally biased region" description="Basic and acidic residues" evidence="1">
    <location>
        <begin position="25"/>
        <end position="49"/>
    </location>
</feature>
<keyword evidence="3" id="KW-1185">Reference proteome</keyword>
<sequence>MITILLMLGFVMTGCELVYHPYDRGYRSGHSDNSHQRDKDHHRDNGHEKERKHHD</sequence>
<gene>
    <name evidence="2" type="ORF">SPV1_08296</name>
</gene>
<evidence type="ECO:0000313" key="2">
    <source>
        <dbReference type="EMBL" id="EAU53923.1"/>
    </source>
</evidence>
<comment type="caution">
    <text evidence="2">The sequence shown here is derived from an EMBL/GenBank/DDBJ whole genome shotgun (WGS) entry which is preliminary data.</text>
</comment>